<protein>
    <recommendedName>
        <fullName evidence="3">BED-type domain-containing protein</fullName>
    </recommendedName>
</protein>
<sequence length="120" mass="14116">MRDKSDNTQESNRKDPGWKYCYLQDPKNTNTGTCKFCGKVTNGGIYRAKDHLIAGRRNVKVCTKCPKEVKEKILAYMHRKKSMKEHMIGGQERRIPDFEYIIEDEDERWRVITFLVLVGM</sequence>
<evidence type="ECO:0008006" key="3">
    <source>
        <dbReference type="Google" id="ProtNLM"/>
    </source>
</evidence>
<organism evidence="1 2">
    <name type="scientific">Nelumbo nucifera</name>
    <name type="common">Sacred lotus</name>
    <dbReference type="NCBI Taxonomy" id="4432"/>
    <lineage>
        <taxon>Eukaryota</taxon>
        <taxon>Viridiplantae</taxon>
        <taxon>Streptophyta</taxon>
        <taxon>Embryophyta</taxon>
        <taxon>Tracheophyta</taxon>
        <taxon>Spermatophyta</taxon>
        <taxon>Magnoliopsida</taxon>
        <taxon>Proteales</taxon>
        <taxon>Nelumbonaceae</taxon>
        <taxon>Nelumbo</taxon>
    </lineage>
</organism>
<dbReference type="AlphaFoldDB" id="A0A822XIN5"/>
<gene>
    <name evidence="1" type="ORF">HUJ06_020372</name>
</gene>
<evidence type="ECO:0000313" key="1">
    <source>
        <dbReference type="EMBL" id="DAD18909.1"/>
    </source>
</evidence>
<name>A0A822XIN5_NELNU</name>
<proteinExistence type="predicted"/>
<dbReference type="EMBL" id="DUZY01000001">
    <property type="protein sequence ID" value="DAD18909.1"/>
    <property type="molecule type" value="Genomic_DNA"/>
</dbReference>
<keyword evidence="2" id="KW-1185">Reference proteome</keyword>
<dbReference type="PANTHER" id="PTHR46951:SF2">
    <property type="entry name" value="BED-TYPE DOMAIN-CONTAINING PROTEIN"/>
    <property type="match status" value="1"/>
</dbReference>
<comment type="caution">
    <text evidence="1">The sequence shown here is derived from an EMBL/GenBank/DDBJ whole genome shotgun (WGS) entry which is preliminary data.</text>
</comment>
<dbReference type="Proteomes" id="UP000607653">
    <property type="component" value="Unassembled WGS sequence"/>
</dbReference>
<reference evidence="1 2" key="1">
    <citation type="journal article" date="2020" name="Mol. Biol. Evol.">
        <title>Distinct Expression and Methylation Patterns for Genes with Different Fates following a Single Whole-Genome Duplication in Flowering Plants.</title>
        <authorList>
            <person name="Shi T."/>
            <person name="Rahmani R.S."/>
            <person name="Gugger P.F."/>
            <person name="Wang M."/>
            <person name="Li H."/>
            <person name="Zhang Y."/>
            <person name="Li Z."/>
            <person name="Wang Q."/>
            <person name="Van de Peer Y."/>
            <person name="Marchal K."/>
            <person name="Chen J."/>
        </authorList>
    </citation>
    <scope>NUCLEOTIDE SEQUENCE [LARGE SCALE GENOMIC DNA]</scope>
    <source>
        <tissue evidence="1">Leaf</tissue>
    </source>
</reference>
<dbReference type="PANTHER" id="PTHR46951">
    <property type="entry name" value="BED-TYPE DOMAIN-CONTAINING PROTEIN"/>
    <property type="match status" value="1"/>
</dbReference>
<evidence type="ECO:0000313" key="2">
    <source>
        <dbReference type="Proteomes" id="UP000607653"/>
    </source>
</evidence>
<accession>A0A822XIN5</accession>